<dbReference type="AlphaFoldDB" id="A0A5N5SVN4"/>
<feature type="domain" description="Fibronectin type-III" evidence="1">
    <location>
        <begin position="5"/>
        <end position="76"/>
    </location>
</feature>
<feature type="non-terminal residue" evidence="2">
    <location>
        <position position="109"/>
    </location>
</feature>
<reference evidence="2 3" key="1">
    <citation type="journal article" date="2019" name="PLoS Biol.">
        <title>Sex chromosomes control vertical transmission of feminizing Wolbachia symbionts in an isopod.</title>
        <authorList>
            <person name="Becking T."/>
            <person name="Chebbi M.A."/>
            <person name="Giraud I."/>
            <person name="Moumen B."/>
            <person name="Laverre T."/>
            <person name="Caubet Y."/>
            <person name="Peccoud J."/>
            <person name="Gilbert C."/>
            <person name="Cordaux R."/>
        </authorList>
    </citation>
    <scope>NUCLEOTIDE SEQUENCE [LARGE SCALE GENOMIC DNA]</scope>
    <source>
        <strain evidence="2">ANa2</strain>
        <tissue evidence="2">Whole body excluding digestive tract and cuticle</tissue>
    </source>
</reference>
<evidence type="ECO:0000313" key="3">
    <source>
        <dbReference type="Proteomes" id="UP000326759"/>
    </source>
</evidence>
<evidence type="ECO:0000313" key="2">
    <source>
        <dbReference type="EMBL" id="KAB7498082.1"/>
    </source>
</evidence>
<dbReference type="Gene3D" id="2.60.40.10">
    <property type="entry name" value="Immunoglobulins"/>
    <property type="match status" value="1"/>
</dbReference>
<accession>A0A5N5SVN4</accession>
<comment type="caution">
    <text evidence="2">The sequence shown here is derived from an EMBL/GenBank/DDBJ whole genome shotgun (WGS) entry which is preliminary data.</text>
</comment>
<dbReference type="InterPro" id="IPR003961">
    <property type="entry name" value="FN3_dom"/>
</dbReference>
<name>A0A5N5SVN4_9CRUS</name>
<organism evidence="2 3">
    <name type="scientific">Armadillidium nasatum</name>
    <dbReference type="NCBI Taxonomy" id="96803"/>
    <lineage>
        <taxon>Eukaryota</taxon>
        <taxon>Metazoa</taxon>
        <taxon>Ecdysozoa</taxon>
        <taxon>Arthropoda</taxon>
        <taxon>Crustacea</taxon>
        <taxon>Multicrustacea</taxon>
        <taxon>Malacostraca</taxon>
        <taxon>Eumalacostraca</taxon>
        <taxon>Peracarida</taxon>
        <taxon>Isopoda</taxon>
        <taxon>Oniscidea</taxon>
        <taxon>Crinocheta</taxon>
        <taxon>Armadillidiidae</taxon>
        <taxon>Armadillidium</taxon>
    </lineage>
</organism>
<evidence type="ECO:0000259" key="1">
    <source>
        <dbReference type="Pfam" id="PF00041"/>
    </source>
</evidence>
<keyword evidence="3" id="KW-1185">Reference proteome</keyword>
<dbReference type="EMBL" id="SEYY01019631">
    <property type="protein sequence ID" value="KAB7498082.1"/>
    <property type="molecule type" value="Genomic_DNA"/>
</dbReference>
<protein>
    <recommendedName>
        <fullName evidence="1">Fibronectin type-III domain-containing protein</fullName>
    </recommendedName>
</protein>
<dbReference type="Pfam" id="PF00041">
    <property type="entry name" value="fn3"/>
    <property type="match status" value="1"/>
</dbReference>
<proteinExistence type="predicted"/>
<dbReference type="CDD" id="cd00063">
    <property type="entry name" value="FN3"/>
    <property type="match status" value="1"/>
</dbReference>
<dbReference type="Proteomes" id="UP000326759">
    <property type="component" value="Unassembled WGS sequence"/>
</dbReference>
<dbReference type="InterPro" id="IPR036116">
    <property type="entry name" value="FN3_sf"/>
</dbReference>
<dbReference type="SUPFAM" id="SSF49265">
    <property type="entry name" value="Fibronectin type III"/>
    <property type="match status" value="1"/>
</dbReference>
<gene>
    <name evidence="2" type="ORF">Anas_14288</name>
</gene>
<dbReference type="InterPro" id="IPR013783">
    <property type="entry name" value="Ig-like_fold"/>
</dbReference>
<sequence length="109" mass="12827">MGKFDAPQLISGTIDSSSVGLRWGEGMKKVEEIHYLIQYREGRNSSEWEYYEPETLLSTEQIIIRNLKPYTKYQFQNCHCLYFQINFHFSLMKVLGLVHCLQVHSVSTF</sequence>